<dbReference type="PANTHER" id="PTHR42779">
    <property type="entry name" value="PROTEIN YNJB"/>
    <property type="match status" value="1"/>
</dbReference>
<proteinExistence type="predicted"/>
<dbReference type="Gene3D" id="3.40.190.10">
    <property type="entry name" value="Periplasmic binding protein-like II"/>
    <property type="match status" value="2"/>
</dbReference>
<name>A0A5S5AGS1_9FIRM</name>
<keyword evidence="2" id="KW-1185">Reference proteome</keyword>
<gene>
    <name evidence="1" type="ORF">LZ11_02327</name>
</gene>
<dbReference type="Proteomes" id="UP000322294">
    <property type="component" value="Unassembled WGS sequence"/>
</dbReference>
<accession>A0A5S5AGS1</accession>
<reference evidence="1 2" key="1">
    <citation type="submission" date="2019-07" db="EMBL/GenBank/DDBJ databases">
        <title>Genomic Encyclopedia of Type Strains, Phase I: the one thousand microbial genomes (KMG-I) project.</title>
        <authorList>
            <person name="Kyrpides N."/>
        </authorList>
    </citation>
    <scope>NUCLEOTIDE SEQUENCE [LARGE SCALE GENOMIC DNA]</scope>
    <source>
        <strain evidence="1 2">DSM 16647</strain>
    </source>
</reference>
<evidence type="ECO:0000313" key="1">
    <source>
        <dbReference type="EMBL" id="TYP48409.1"/>
    </source>
</evidence>
<evidence type="ECO:0000313" key="2">
    <source>
        <dbReference type="Proteomes" id="UP000322294"/>
    </source>
</evidence>
<organism evidence="1 2">
    <name type="scientific">Thermosediminibacter litoriperuensis</name>
    <dbReference type="NCBI Taxonomy" id="291989"/>
    <lineage>
        <taxon>Bacteria</taxon>
        <taxon>Bacillati</taxon>
        <taxon>Bacillota</taxon>
        <taxon>Clostridia</taxon>
        <taxon>Thermosediminibacterales</taxon>
        <taxon>Thermosediminibacteraceae</taxon>
        <taxon>Thermosediminibacter</taxon>
    </lineage>
</organism>
<dbReference type="Pfam" id="PF13416">
    <property type="entry name" value="SBP_bac_8"/>
    <property type="match status" value="1"/>
</dbReference>
<dbReference type="PROSITE" id="PS51257">
    <property type="entry name" value="PROKAR_LIPOPROTEIN"/>
    <property type="match status" value="1"/>
</dbReference>
<dbReference type="AlphaFoldDB" id="A0A5S5AGS1"/>
<dbReference type="InterPro" id="IPR006059">
    <property type="entry name" value="SBP"/>
</dbReference>
<dbReference type="PANTHER" id="PTHR42779:SF1">
    <property type="entry name" value="PROTEIN YNJB"/>
    <property type="match status" value="1"/>
</dbReference>
<dbReference type="NCBIfam" id="NF008633">
    <property type="entry name" value="PRK11622.1"/>
    <property type="match status" value="1"/>
</dbReference>
<sequence length="420" mass="47036">MKFVRKTFIIVLAAMLVVAVGIAGCGAKEVRKTEDLQEKSWEEILAEARGTTVNFYGWGGDQRINKWLDEVVAPRLEDKYGIKLNRVGMDIDEILNKLLGEKQAGREKGSIDVVWINGENFYTARRNELLFGPFTSMLPNFQKYVDPDDPEVKNDFGHPIEGYEAPYGRAQFVLTYDSARLPESEVPKDHRALLELAKKYPGRITYPAPPDFTGSAFIRNIICDVVGREKLEGLDPGDKKAVEEAISPAIEYMRELKPFLWKKGESYPATLAQLHNMFADGEILISMDYAPYAAAGKVKTGEFPAMVRSFVFEKGTLGNTHYLAIPFNAPNKAGALAFINYILSPEVQASKNDPVNWGDLPVIDFNRLSPEEKKLFEDINLGDAALPGDYLQARRLAEPDASLIPVIEEIWVEKVLKEGK</sequence>
<dbReference type="SUPFAM" id="SSF53850">
    <property type="entry name" value="Periplasmic binding protein-like II"/>
    <property type="match status" value="1"/>
</dbReference>
<dbReference type="PIRSF" id="PIRSF029172">
    <property type="entry name" value="UCP029172_ABC_sbc_YnjB"/>
    <property type="match status" value="1"/>
</dbReference>
<comment type="caution">
    <text evidence="1">The sequence shown here is derived from an EMBL/GenBank/DDBJ whole genome shotgun (WGS) entry which is preliminary data.</text>
</comment>
<dbReference type="EMBL" id="VNHO01000039">
    <property type="protein sequence ID" value="TYP48409.1"/>
    <property type="molecule type" value="Genomic_DNA"/>
</dbReference>
<protein>
    <submittedName>
        <fullName evidence="1">Putative spermidine/putrescine transport system substrate-binding protein</fullName>
    </submittedName>
</protein>
<dbReference type="InterPro" id="IPR027020">
    <property type="entry name" value="YnjB"/>
</dbReference>